<organism evidence="1 2">
    <name type="scientific">Musa troglodytarum</name>
    <name type="common">fe'i banana</name>
    <dbReference type="NCBI Taxonomy" id="320322"/>
    <lineage>
        <taxon>Eukaryota</taxon>
        <taxon>Viridiplantae</taxon>
        <taxon>Streptophyta</taxon>
        <taxon>Embryophyta</taxon>
        <taxon>Tracheophyta</taxon>
        <taxon>Spermatophyta</taxon>
        <taxon>Magnoliopsida</taxon>
        <taxon>Liliopsida</taxon>
        <taxon>Zingiberales</taxon>
        <taxon>Musaceae</taxon>
        <taxon>Musa</taxon>
    </lineage>
</organism>
<feature type="non-terminal residue" evidence="1">
    <location>
        <position position="1"/>
    </location>
</feature>
<name>A0A9E7ERW4_9LILI</name>
<gene>
    <name evidence="1" type="ORF">MUK42_08431</name>
</gene>
<dbReference type="AlphaFoldDB" id="A0A9E7ERW4"/>
<evidence type="ECO:0000313" key="1">
    <source>
        <dbReference type="EMBL" id="URD81576.1"/>
    </source>
</evidence>
<protein>
    <submittedName>
        <fullName evidence="1">Uncharacterized protein</fullName>
    </submittedName>
</protein>
<evidence type="ECO:0000313" key="2">
    <source>
        <dbReference type="Proteomes" id="UP001055439"/>
    </source>
</evidence>
<reference evidence="1" key="1">
    <citation type="submission" date="2022-05" db="EMBL/GenBank/DDBJ databases">
        <title>The Musa troglodytarum L. genome provides insights into the mechanism of non-climacteric behaviour and enrichment of carotenoids.</title>
        <authorList>
            <person name="Wang J."/>
        </authorList>
    </citation>
    <scope>NUCLEOTIDE SEQUENCE</scope>
    <source>
        <tissue evidence="1">Leaf</tissue>
    </source>
</reference>
<keyword evidence="2" id="KW-1185">Reference proteome</keyword>
<dbReference type="EMBL" id="CP097503">
    <property type="protein sequence ID" value="URD81576.1"/>
    <property type="molecule type" value="Genomic_DNA"/>
</dbReference>
<sequence>RKRKRDWGKNSRRLFLRYFLPFFPRFYDRIRICGLYPVDDRSVERVRILFSLSLSPDLGFVFTRLYWRVRFWRSLSLHAR</sequence>
<accession>A0A9E7ERW4</accession>
<proteinExistence type="predicted"/>
<dbReference type="Proteomes" id="UP001055439">
    <property type="component" value="Chromosome 10"/>
</dbReference>